<dbReference type="PANTHER" id="PTHR34414:SF1">
    <property type="entry name" value="SUBTILISIN-LIKE SERINE PROTEASE"/>
    <property type="match status" value="1"/>
</dbReference>
<feature type="transmembrane region" description="Helical" evidence="1">
    <location>
        <begin position="268"/>
        <end position="298"/>
    </location>
</feature>
<dbReference type="AlphaFoldDB" id="A0A4U7ARE2"/>
<accession>A0A4U7ARE2</accession>
<sequence>MSLSPGDTLQNLFVHRNGSTTAIAKPPPSKGSLPENLVWNYLLEQLETPTLNELYQRLWLVGKPSGIDIDPLHHQRVKHLQIVPTEDSNLHLVWYRTTIYLKPLPRCLLHPVTSSLISSSGTKSQAKLAALGFLRSYSRLIRTELDLSIAQQHHLVPPELDYATWTAFIRPFFDIQDEEVAKRFHYGQLRISRLNWLLRMTGAETARTRWFYHLPYFSFASYIEKMLAPFVIVFASVAVMLSAMQVIVSIDLDEVASPAARGSTTAHWVFWVFSILLLLGTCLVWVFTTTIPCVVLLWQLQWGYRHRGRLRTKNGPDEQRLPDPLIVELGHHAVKALKARSTMHDSFS</sequence>
<evidence type="ECO:0000313" key="3">
    <source>
        <dbReference type="Proteomes" id="UP000308133"/>
    </source>
</evidence>
<keyword evidence="1" id="KW-0812">Transmembrane</keyword>
<evidence type="ECO:0000313" key="2">
    <source>
        <dbReference type="EMBL" id="TKX20813.1"/>
    </source>
</evidence>
<dbReference type="Proteomes" id="UP000308133">
    <property type="component" value="Unassembled WGS sequence"/>
</dbReference>
<keyword evidence="1" id="KW-1133">Transmembrane helix</keyword>
<comment type="caution">
    <text evidence="2">The sequence shown here is derived from an EMBL/GenBank/DDBJ whole genome shotgun (WGS) entry which is preliminary data.</text>
</comment>
<evidence type="ECO:0000256" key="1">
    <source>
        <dbReference type="SAM" id="Phobius"/>
    </source>
</evidence>
<dbReference type="EMBL" id="PTQR01000085">
    <property type="protein sequence ID" value="TKX20813.1"/>
    <property type="molecule type" value="Genomic_DNA"/>
</dbReference>
<keyword evidence="1" id="KW-0472">Membrane</keyword>
<organism evidence="2 3">
    <name type="scientific">Elsinoe australis</name>
    <dbReference type="NCBI Taxonomy" id="40998"/>
    <lineage>
        <taxon>Eukaryota</taxon>
        <taxon>Fungi</taxon>
        <taxon>Dikarya</taxon>
        <taxon>Ascomycota</taxon>
        <taxon>Pezizomycotina</taxon>
        <taxon>Dothideomycetes</taxon>
        <taxon>Dothideomycetidae</taxon>
        <taxon>Myriangiales</taxon>
        <taxon>Elsinoaceae</taxon>
        <taxon>Elsinoe</taxon>
    </lineage>
</organism>
<dbReference type="Pfam" id="PF20246">
    <property type="entry name" value="DUF6601"/>
    <property type="match status" value="1"/>
</dbReference>
<proteinExistence type="predicted"/>
<reference evidence="2 3" key="1">
    <citation type="submission" date="2018-02" db="EMBL/GenBank/DDBJ databases">
        <title>Draft genome sequences of Elsinoe sp., causing black scab on jojoba.</title>
        <authorList>
            <person name="Stodart B."/>
            <person name="Jeffress S."/>
            <person name="Ash G."/>
            <person name="Arun Chinnappa K."/>
        </authorList>
    </citation>
    <scope>NUCLEOTIDE SEQUENCE [LARGE SCALE GENOMIC DNA]</scope>
    <source>
        <strain evidence="2 3">Hillstone_2</strain>
    </source>
</reference>
<feature type="transmembrane region" description="Helical" evidence="1">
    <location>
        <begin position="227"/>
        <end position="248"/>
    </location>
</feature>
<gene>
    <name evidence="2" type="ORF">C1H76_6992</name>
</gene>
<dbReference type="InterPro" id="IPR046536">
    <property type="entry name" value="DUF6601"/>
</dbReference>
<name>A0A4U7ARE2_9PEZI</name>
<protein>
    <submittedName>
        <fullName evidence="2">Uncharacterized protein</fullName>
    </submittedName>
</protein>
<dbReference type="PANTHER" id="PTHR34414">
    <property type="entry name" value="HET DOMAIN-CONTAINING PROTEIN-RELATED"/>
    <property type="match status" value="1"/>
</dbReference>